<keyword evidence="8" id="KW-0472">Membrane</keyword>
<dbReference type="Pfam" id="PF02874">
    <property type="entry name" value="ATP-synt_ab_N"/>
    <property type="match status" value="1"/>
</dbReference>
<evidence type="ECO:0000256" key="5">
    <source>
        <dbReference type="ARBA" id="ARBA00022840"/>
    </source>
</evidence>
<evidence type="ECO:0000256" key="9">
    <source>
        <dbReference type="ARBA" id="ARBA00023196"/>
    </source>
</evidence>
<name>A0A0G0M2W6_UNCC2</name>
<keyword evidence="9" id="KW-0139">CF(1)</keyword>
<dbReference type="SUPFAM" id="SSF50615">
    <property type="entry name" value="N-terminal domain of alpha and beta subunits of F1 ATP synthase"/>
    <property type="match status" value="1"/>
</dbReference>
<evidence type="ECO:0000256" key="2">
    <source>
        <dbReference type="ARBA" id="ARBA00008936"/>
    </source>
</evidence>
<comment type="similarity">
    <text evidence="2">Belongs to the ATPase alpha/beta chains family.</text>
</comment>
<dbReference type="EMBL" id="LBVV01000009">
    <property type="protein sequence ID" value="KKQ94655.1"/>
    <property type="molecule type" value="Genomic_DNA"/>
</dbReference>
<dbReference type="PANTHER" id="PTHR15184">
    <property type="entry name" value="ATP SYNTHASE"/>
    <property type="match status" value="1"/>
</dbReference>
<dbReference type="InterPro" id="IPR036121">
    <property type="entry name" value="ATPase_F1/V1/A1_a/bsu_N_sf"/>
</dbReference>
<dbReference type="InterPro" id="IPR000194">
    <property type="entry name" value="ATPase_F1/V1/A1_a/bsu_nucl-bd"/>
</dbReference>
<comment type="subcellular location">
    <subcellularLocation>
        <location evidence="1">Membrane</location>
    </subcellularLocation>
</comment>
<dbReference type="AlphaFoldDB" id="A0A0G0M2W6"/>
<dbReference type="PANTHER" id="PTHR15184:SF71">
    <property type="entry name" value="ATP SYNTHASE SUBUNIT BETA, MITOCHONDRIAL"/>
    <property type="match status" value="1"/>
</dbReference>
<dbReference type="InterPro" id="IPR027417">
    <property type="entry name" value="P-loop_NTPase"/>
</dbReference>
<evidence type="ECO:0000256" key="6">
    <source>
        <dbReference type="ARBA" id="ARBA00022967"/>
    </source>
</evidence>
<keyword evidence="6" id="KW-1278">Translocase</keyword>
<dbReference type="InterPro" id="IPR004100">
    <property type="entry name" value="ATPase_F1/V1/A1_a/bsu_N"/>
</dbReference>
<feature type="domain" description="ATPase F1/V1/A1 complex alpha/beta subunit nucleotide-binding" evidence="11">
    <location>
        <begin position="143"/>
        <end position="267"/>
    </location>
</feature>
<keyword evidence="4" id="KW-0547">Nucleotide-binding</keyword>
<keyword evidence="10" id="KW-0066">ATP synthesis</keyword>
<organism evidence="13 14">
    <name type="scientific">candidate division CPR2 bacterium GW2011_GWC2_39_10</name>
    <dbReference type="NCBI Taxonomy" id="1618345"/>
    <lineage>
        <taxon>Bacteria</taxon>
        <taxon>Bacteria division CPR2</taxon>
    </lineage>
</organism>
<evidence type="ECO:0000256" key="3">
    <source>
        <dbReference type="ARBA" id="ARBA00022448"/>
    </source>
</evidence>
<dbReference type="Gene3D" id="2.40.10.170">
    <property type="match status" value="1"/>
</dbReference>
<evidence type="ECO:0000256" key="1">
    <source>
        <dbReference type="ARBA" id="ARBA00004370"/>
    </source>
</evidence>
<keyword evidence="5" id="KW-0067">ATP-binding</keyword>
<dbReference type="GO" id="GO:0046933">
    <property type="term" value="F:proton-transporting ATP synthase activity, rotational mechanism"/>
    <property type="evidence" value="ECO:0007669"/>
    <property type="project" value="TreeGrafter"/>
</dbReference>
<sequence length="347" mass="39070">MAEIAEIEEQQQIIRKIGRVVGIHGAVVDVHFPGELPEIHNAMIIKEGNEELVLEVFEHQPNRTVRALAMGHSTGLKVGLEVEDTGGVLLVPVGPELLGRMVNIFGKPLDDGEEVKTETKHPIYVPSPDFTGVKNTNEIIETGIKALDFLTPFIKGGKTGFFGGAGVGKTQLVTEIIHNTTMKHGNNSVFCGVGERTREGNELYLSLRDTNVLPNVSIVLGQMNESPAIRFRTPLTAITIAEYLRDWKKNDILLFIDNIFRFIQAGMQKPVISQPWLQKLARFKKELSPPIPVLLLPFRQYTFLQMTFPTPPSRLSSPIWILLWFFRVKLLSKKFIRPWTHWLPVLL</sequence>
<keyword evidence="7" id="KW-0406">Ion transport</keyword>
<protein>
    <submittedName>
        <fullName evidence="13">ATP synthase subunit beta</fullName>
    </submittedName>
</protein>
<dbReference type="STRING" id="1618345.UT18_C0009G0066"/>
<evidence type="ECO:0000259" key="11">
    <source>
        <dbReference type="Pfam" id="PF00006"/>
    </source>
</evidence>
<comment type="caution">
    <text evidence="13">The sequence shown here is derived from an EMBL/GenBank/DDBJ whole genome shotgun (WGS) entry which is preliminary data.</text>
</comment>
<evidence type="ECO:0000256" key="8">
    <source>
        <dbReference type="ARBA" id="ARBA00023136"/>
    </source>
</evidence>
<proteinExistence type="inferred from homology"/>
<feature type="domain" description="ATPase F1/V1/A1 complex alpha/beta subunit N-terminal" evidence="12">
    <location>
        <begin position="20"/>
        <end position="86"/>
    </location>
</feature>
<dbReference type="Pfam" id="PF00006">
    <property type="entry name" value="ATP-synt_ab"/>
    <property type="match status" value="1"/>
</dbReference>
<evidence type="ECO:0000313" key="13">
    <source>
        <dbReference type="EMBL" id="KKQ94655.1"/>
    </source>
</evidence>
<dbReference type="CDD" id="cd18115">
    <property type="entry name" value="ATP-synt_F1_beta_N"/>
    <property type="match status" value="1"/>
</dbReference>
<dbReference type="GO" id="GO:0005524">
    <property type="term" value="F:ATP binding"/>
    <property type="evidence" value="ECO:0007669"/>
    <property type="project" value="UniProtKB-KW"/>
</dbReference>
<evidence type="ECO:0000256" key="7">
    <source>
        <dbReference type="ARBA" id="ARBA00023065"/>
    </source>
</evidence>
<reference evidence="13 14" key="1">
    <citation type="journal article" date="2015" name="Nature">
        <title>rRNA introns, odd ribosomes, and small enigmatic genomes across a large radiation of phyla.</title>
        <authorList>
            <person name="Brown C.T."/>
            <person name="Hug L.A."/>
            <person name="Thomas B.C."/>
            <person name="Sharon I."/>
            <person name="Castelle C.J."/>
            <person name="Singh A."/>
            <person name="Wilkins M.J."/>
            <person name="Williams K.H."/>
            <person name="Banfield J.F."/>
        </authorList>
    </citation>
    <scope>NUCLEOTIDE SEQUENCE [LARGE SCALE GENOMIC DNA]</scope>
</reference>
<evidence type="ECO:0000313" key="14">
    <source>
        <dbReference type="Proteomes" id="UP000034207"/>
    </source>
</evidence>
<dbReference type="SUPFAM" id="SSF52540">
    <property type="entry name" value="P-loop containing nucleoside triphosphate hydrolases"/>
    <property type="match status" value="1"/>
</dbReference>
<evidence type="ECO:0000259" key="12">
    <source>
        <dbReference type="Pfam" id="PF02874"/>
    </source>
</evidence>
<dbReference type="InterPro" id="IPR050053">
    <property type="entry name" value="ATPase_alpha/beta_chains"/>
</dbReference>
<evidence type="ECO:0000256" key="4">
    <source>
        <dbReference type="ARBA" id="ARBA00022741"/>
    </source>
</evidence>
<evidence type="ECO:0000256" key="10">
    <source>
        <dbReference type="ARBA" id="ARBA00023310"/>
    </source>
</evidence>
<dbReference type="GO" id="GO:0045259">
    <property type="term" value="C:proton-transporting ATP synthase complex"/>
    <property type="evidence" value="ECO:0007669"/>
    <property type="project" value="UniProtKB-KW"/>
</dbReference>
<keyword evidence="3" id="KW-0813">Transport</keyword>
<accession>A0A0G0M2W6</accession>
<dbReference type="Proteomes" id="UP000034207">
    <property type="component" value="Unassembled WGS sequence"/>
</dbReference>
<dbReference type="PATRIC" id="fig|1618345.3.peg.610"/>
<dbReference type="Gene3D" id="3.40.50.300">
    <property type="entry name" value="P-loop containing nucleotide triphosphate hydrolases"/>
    <property type="match status" value="1"/>
</dbReference>
<gene>
    <name evidence="13" type="ORF">UT18_C0009G0066</name>
</gene>